<evidence type="ECO:0000256" key="4">
    <source>
        <dbReference type="ARBA" id="ARBA00022574"/>
    </source>
</evidence>
<dbReference type="GO" id="GO:0051301">
    <property type="term" value="P:cell division"/>
    <property type="evidence" value="ECO:0007669"/>
    <property type="project" value="UniProtKB-KW"/>
</dbReference>
<evidence type="ECO:0000313" key="16">
    <source>
        <dbReference type="Proteomes" id="UP001237642"/>
    </source>
</evidence>
<dbReference type="Gene3D" id="2.40.40.20">
    <property type="match status" value="2"/>
</dbReference>
<comment type="function">
    <text evidence="12">Component of the anaphase promoting complex/cyclosome (APC/C), a cell cycle-regulated E3 ubiquitin-protein ligase complex that controls progression through mitosis and the G1 phase of the cell cycle.</text>
</comment>
<evidence type="ECO:0000256" key="13">
    <source>
        <dbReference type="PROSITE-ProRule" id="PRU00221"/>
    </source>
</evidence>
<dbReference type="InterPro" id="IPR001680">
    <property type="entry name" value="WD40_rpt"/>
</dbReference>
<dbReference type="PROSITE" id="PS50294">
    <property type="entry name" value="WD_REPEATS_REGION"/>
    <property type="match status" value="3"/>
</dbReference>
<dbReference type="GO" id="GO:0031145">
    <property type="term" value="P:anaphase-promoting complex-dependent catabolic process"/>
    <property type="evidence" value="ECO:0007669"/>
    <property type="project" value="TreeGrafter"/>
</dbReference>
<dbReference type="GO" id="GO:0000428">
    <property type="term" value="C:DNA-directed RNA polymerase complex"/>
    <property type="evidence" value="ECO:0007669"/>
    <property type="project" value="UniProtKB-KW"/>
</dbReference>
<keyword evidence="5" id="KW-0132">Cell division</keyword>
<dbReference type="InterPro" id="IPR019775">
    <property type="entry name" value="WD40_repeat_CS"/>
</dbReference>
<dbReference type="GO" id="GO:0003677">
    <property type="term" value="F:DNA binding"/>
    <property type="evidence" value="ECO:0007669"/>
    <property type="project" value="InterPro"/>
</dbReference>
<keyword evidence="3" id="KW-0240">DNA-directed RNA polymerase</keyword>
<keyword evidence="11" id="KW-0131">Cell cycle</keyword>
<dbReference type="Pfam" id="PF00623">
    <property type="entry name" value="RNA_pol_Rpb1_2"/>
    <property type="match status" value="1"/>
</dbReference>
<dbReference type="SUPFAM" id="SSF64484">
    <property type="entry name" value="beta and beta-prime subunits of DNA dependent RNA-polymerase"/>
    <property type="match status" value="1"/>
</dbReference>
<dbReference type="PROSITE" id="PS50082">
    <property type="entry name" value="WD_REPEATS_2"/>
    <property type="match status" value="3"/>
</dbReference>
<dbReference type="CDD" id="cd00200">
    <property type="entry name" value="WD40"/>
    <property type="match status" value="1"/>
</dbReference>
<evidence type="ECO:0000256" key="1">
    <source>
        <dbReference type="ARBA" id="ARBA00006445"/>
    </source>
</evidence>
<organism evidence="15 16">
    <name type="scientific">Heracleum sosnowskyi</name>
    <dbReference type="NCBI Taxonomy" id="360622"/>
    <lineage>
        <taxon>Eukaryota</taxon>
        <taxon>Viridiplantae</taxon>
        <taxon>Streptophyta</taxon>
        <taxon>Embryophyta</taxon>
        <taxon>Tracheophyta</taxon>
        <taxon>Spermatophyta</taxon>
        <taxon>Magnoliopsida</taxon>
        <taxon>eudicotyledons</taxon>
        <taxon>Gunneridae</taxon>
        <taxon>Pentapetalae</taxon>
        <taxon>asterids</taxon>
        <taxon>campanulids</taxon>
        <taxon>Apiales</taxon>
        <taxon>Apiaceae</taxon>
        <taxon>Apioideae</taxon>
        <taxon>apioid superclade</taxon>
        <taxon>Tordylieae</taxon>
        <taxon>Tordyliinae</taxon>
        <taxon>Heracleum</taxon>
    </lineage>
</organism>
<gene>
    <name evidence="15" type="ORF">POM88_036626</name>
</gene>
<comment type="caution">
    <text evidence="15">The sequence shown here is derived from an EMBL/GenBank/DDBJ whole genome shotgun (WGS) entry which is preliminary data.</text>
</comment>
<dbReference type="GO" id="GO:1990757">
    <property type="term" value="F:ubiquitin ligase activator activity"/>
    <property type="evidence" value="ECO:0007669"/>
    <property type="project" value="TreeGrafter"/>
</dbReference>
<name>A0AAD8MF76_9APIA</name>
<keyword evidence="4 13" id="KW-0853">WD repeat</keyword>
<dbReference type="PROSITE" id="PS00678">
    <property type="entry name" value="WD_REPEATS_1"/>
    <property type="match status" value="1"/>
</dbReference>
<dbReference type="SMART" id="SM00663">
    <property type="entry name" value="RPOLA_N"/>
    <property type="match status" value="1"/>
</dbReference>
<dbReference type="EC" id="2.7.7.6" evidence="2"/>
<dbReference type="InterPro" id="IPR015943">
    <property type="entry name" value="WD40/YVTN_repeat-like_dom_sf"/>
</dbReference>
<dbReference type="InterPro" id="IPR000722">
    <property type="entry name" value="RNA_pol_asu"/>
</dbReference>
<dbReference type="SMART" id="SM00320">
    <property type="entry name" value="WD40"/>
    <property type="match status" value="7"/>
</dbReference>
<proteinExistence type="inferred from homology"/>
<feature type="domain" description="RNA polymerase N-terminal" evidence="14">
    <location>
        <begin position="549"/>
        <end position="809"/>
    </location>
</feature>
<dbReference type="EMBL" id="JAUIZM010000008">
    <property type="protein sequence ID" value="KAK1370534.1"/>
    <property type="molecule type" value="Genomic_DNA"/>
</dbReference>
<dbReference type="GO" id="GO:0003899">
    <property type="term" value="F:DNA-directed RNA polymerase activity"/>
    <property type="evidence" value="ECO:0007669"/>
    <property type="project" value="UniProtKB-EC"/>
</dbReference>
<feature type="repeat" description="WD" evidence="13">
    <location>
        <begin position="251"/>
        <end position="283"/>
    </location>
</feature>
<dbReference type="GO" id="GO:0010997">
    <property type="term" value="F:anaphase-promoting complex binding"/>
    <property type="evidence" value="ECO:0007669"/>
    <property type="project" value="InterPro"/>
</dbReference>
<evidence type="ECO:0000259" key="14">
    <source>
        <dbReference type="SMART" id="SM00663"/>
    </source>
</evidence>
<dbReference type="Gene3D" id="3.30.1490.180">
    <property type="entry name" value="RNA polymerase ii"/>
    <property type="match status" value="1"/>
</dbReference>
<dbReference type="InterPro" id="IPR036322">
    <property type="entry name" value="WD40_repeat_dom_sf"/>
</dbReference>
<keyword evidence="9" id="KW-0498">Mitosis</keyword>
<evidence type="ECO:0000256" key="11">
    <source>
        <dbReference type="ARBA" id="ARBA00023306"/>
    </source>
</evidence>
<keyword evidence="16" id="KW-1185">Reference proteome</keyword>
<evidence type="ECO:0000256" key="6">
    <source>
        <dbReference type="ARBA" id="ARBA00022679"/>
    </source>
</evidence>
<dbReference type="SUPFAM" id="SSF50978">
    <property type="entry name" value="WD40 repeat-like"/>
    <property type="match status" value="1"/>
</dbReference>
<keyword evidence="6" id="KW-0808">Transferase</keyword>
<comment type="similarity">
    <text evidence="1">Belongs to the WD repeat CDC20/Fizzy family.</text>
</comment>
<dbReference type="Pfam" id="PF24807">
    <property type="entry name" value="WD40_CDC20-Fz"/>
    <property type="match status" value="1"/>
</dbReference>
<dbReference type="GO" id="GO:0006351">
    <property type="term" value="P:DNA-templated transcription"/>
    <property type="evidence" value="ECO:0007669"/>
    <property type="project" value="InterPro"/>
</dbReference>
<feature type="repeat" description="WD" evidence="13">
    <location>
        <begin position="387"/>
        <end position="420"/>
    </location>
</feature>
<dbReference type="PANTHER" id="PTHR19918">
    <property type="entry name" value="CELL DIVISION CYCLE 20 CDC20 FIZZY -RELATED"/>
    <property type="match status" value="1"/>
</dbReference>
<evidence type="ECO:0000256" key="3">
    <source>
        <dbReference type="ARBA" id="ARBA00022478"/>
    </source>
</evidence>
<evidence type="ECO:0000256" key="5">
    <source>
        <dbReference type="ARBA" id="ARBA00022618"/>
    </source>
</evidence>
<reference evidence="15" key="2">
    <citation type="submission" date="2023-05" db="EMBL/GenBank/DDBJ databases">
        <authorList>
            <person name="Schelkunov M.I."/>
        </authorList>
    </citation>
    <scope>NUCLEOTIDE SEQUENCE</scope>
    <source>
        <strain evidence="15">Hsosn_3</strain>
        <tissue evidence="15">Leaf</tissue>
    </source>
</reference>
<evidence type="ECO:0000313" key="15">
    <source>
        <dbReference type="EMBL" id="KAK1370534.1"/>
    </source>
</evidence>
<keyword evidence="8" id="KW-0677">Repeat</keyword>
<dbReference type="PANTHER" id="PTHR19918:SF8">
    <property type="entry name" value="FI02843P"/>
    <property type="match status" value="1"/>
</dbReference>
<evidence type="ECO:0000256" key="10">
    <source>
        <dbReference type="ARBA" id="ARBA00023163"/>
    </source>
</evidence>
<keyword evidence="10" id="KW-0804">Transcription</keyword>
<dbReference type="InterPro" id="IPR056150">
    <property type="entry name" value="WD40_CDC20-Fz"/>
</dbReference>
<dbReference type="InterPro" id="IPR006592">
    <property type="entry name" value="RNA_pol_N"/>
</dbReference>
<evidence type="ECO:0000256" key="2">
    <source>
        <dbReference type="ARBA" id="ARBA00012418"/>
    </source>
</evidence>
<evidence type="ECO:0000256" key="8">
    <source>
        <dbReference type="ARBA" id="ARBA00022737"/>
    </source>
</evidence>
<accession>A0AAD8MF76</accession>
<sequence length="1051" mass="118197">MELGLANSSYIQANRGIRRSSLNCRDDLDRFIPNRGAIDFDFAQYMLMKARREGKENLGVSSSPSSEAYRKRLAQALNLNRTRILSFRNKPSIPPQIDHRLHETNPRRCRYIPQKSERTLQIPGIEDNYYFNSLDWGSKNVLAIALEDTVHLWDASNDDPYELVTVDEENGPVTSVKWAPDGLRIAVGLNNSDVQLWDSTANKLLKTLRGCHSSFVRALDWNNNDILTTGGMDGLIVNNDVRMRDHIVEIYRGHSQMVCGLRWSPSGRKLASGGSDNLLHIWDRSMASLNSQTQWLHRLQDHTAAVKALAWCPFQENLLASGGGLSDRCIKFWSTNTGACLNSVDTGSQVSSLLWNRNERELLSSHGFLQNQLTLWEYPSMVKIAERIEHTSRVLFMSQSPDGRIVASASADQTLKLWNVFGTSKEAAQISIVEAKTLNEACYLEFKTLSWSSPQNGFWHFLEHYGFRYGDSRCWPLLPLENQSKDAGIAERVLSSCCEEAAQISIAEAKASDDGRCRPLLPSEVIVILRNIPQESINMLSAKGFFVQEGYIMHYLPVPPNCLSVPDVSDGSSVTSSDYAISVLKKVMKQAYIIRSSRSGIPNFESTMIEANDLQVTVAEYLQVRDAAKASRDTDGRFSIKKDGKSLTQVQLEKLRTLFIRKGTGFSSRRIVTGDPYKGVGEIGLPFEIAQRITIEEKVSQHNMTYLQKVMDGDIVLINRPPTTHKHSLQALSVYVHDGHTVKINPLICAPLGADFDGDAIHIFYPQSVSARAEVSELLSVEEQLLSSHNGNLNLHLTTDSVLSLRLIPALPRAQHSESQWTGLQLLQTALPSKFDCFGDRHNIWQRQLLEVDYSRDLMQSIINDVVTSIFFRKSPFEVLRFFNSLQPMLMENLYTEGCSVGLEDFCVLNDIVHNIHACIQELSSLLYHMRLMNNEMMALQLEKQIRHLKVPITNHILKASAMGNLIDSKSESAINKVVQQIGFLGLQISDRGKLYSKTLVADIAILFQKKCPFSANYPSEGYGLVRGCLYHGLDPYSVNGLVLRMLWLSF</sequence>
<dbReference type="GO" id="GO:0005680">
    <property type="term" value="C:anaphase-promoting complex"/>
    <property type="evidence" value="ECO:0007669"/>
    <property type="project" value="TreeGrafter"/>
</dbReference>
<dbReference type="Gene3D" id="2.130.10.10">
    <property type="entry name" value="YVTN repeat-like/Quinoprotein amine dehydrogenase"/>
    <property type="match status" value="1"/>
</dbReference>
<evidence type="ECO:0000256" key="7">
    <source>
        <dbReference type="ARBA" id="ARBA00022695"/>
    </source>
</evidence>
<dbReference type="Proteomes" id="UP001237642">
    <property type="component" value="Unassembled WGS sequence"/>
</dbReference>
<evidence type="ECO:0000256" key="12">
    <source>
        <dbReference type="ARBA" id="ARBA00023425"/>
    </source>
</evidence>
<protein>
    <recommendedName>
        <fullName evidence="2">DNA-directed RNA polymerase</fullName>
        <ecNumber evidence="2">2.7.7.6</ecNumber>
    </recommendedName>
</protein>
<feature type="repeat" description="WD" evidence="13">
    <location>
        <begin position="166"/>
        <end position="207"/>
    </location>
</feature>
<reference evidence="15" key="1">
    <citation type="submission" date="2023-02" db="EMBL/GenBank/DDBJ databases">
        <title>Genome of toxic invasive species Heracleum sosnowskyi carries increased number of genes despite the absence of recent whole-genome duplications.</title>
        <authorList>
            <person name="Schelkunov M."/>
            <person name="Shtratnikova V."/>
            <person name="Makarenko M."/>
            <person name="Klepikova A."/>
            <person name="Omelchenko D."/>
            <person name="Novikova G."/>
            <person name="Obukhova E."/>
            <person name="Bogdanov V."/>
            <person name="Penin A."/>
            <person name="Logacheva M."/>
        </authorList>
    </citation>
    <scope>NUCLEOTIDE SEQUENCE</scope>
    <source>
        <strain evidence="15">Hsosn_3</strain>
        <tissue evidence="15">Leaf</tissue>
    </source>
</reference>
<evidence type="ECO:0000256" key="9">
    <source>
        <dbReference type="ARBA" id="ARBA00022776"/>
    </source>
</evidence>
<dbReference type="GO" id="GO:1905786">
    <property type="term" value="P:positive regulation of anaphase-promoting complex-dependent catabolic process"/>
    <property type="evidence" value="ECO:0007669"/>
    <property type="project" value="TreeGrafter"/>
</dbReference>
<dbReference type="InterPro" id="IPR033010">
    <property type="entry name" value="Cdc20/Fizzy"/>
</dbReference>
<keyword evidence="7" id="KW-0548">Nucleotidyltransferase</keyword>
<dbReference type="AlphaFoldDB" id="A0AAD8MF76"/>